<dbReference type="InterPro" id="IPR022385">
    <property type="entry name" value="Rhs_assc_core"/>
</dbReference>
<accession>A0ABX0LJ50</accession>
<gene>
    <name evidence="1" type="ORF">HA052_18820</name>
</gene>
<dbReference type="RefSeq" id="WP_166453084.1">
    <property type="nucleotide sequence ID" value="NZ_JAAOMA010000031.1"/>
</dbReference>
<keyword evidence="2" id="KW-1185">Reference proteome</keyword>
<dbReference type="Gene3D" id="2.180.10.10">
    <property type="entry name" value="RHS repeat-associated core"/>
    <property type="match status" value="1"/>
</dbReference>
<sequence length="939" mass="105123">MNPAFGTPLLVVRNSRGLQVRTLTYNRSLPDAELDERIERTVHAALGHVASRIDARLFSADVEPNFTYTSSLSGQLLLTTSVDAGVQLTLANVDGRPVWSRDAHGTVSIFDYDPLGRPLSVTETTHGAAIVRDVWQYGETEPDPVSHNLRGQCVRHYDSAGSLAWSGFVLTGQPLTETRTLLATSDTEPDWSGAETGWSMVLESQSYQTDWVRDVMGSWHTQTDAKGNVQVQHFDVAGRLAASSLTLTGVVSCSVLAAIDYSAAGQVLSETGGNGMFSAYAYEPETQRLVRSTITRSVQAGRSTVLQDLHYDYDPVGNVIGMRDAAQLPTYWCNQRVEPARTYSYDALYQLSSTTGREMANRGQQGTTLPPVCPMQNDDTAYTGYTRRYTYDRGGNLTHIQHQGSQSYTQSIVVSDRSNHAVLQDVHGSLMPAIVDADGWFDAAGNQQQLLSDRLQPLAWSRNRLSRVTLVRRDSGTDDREVYQYGGNGMRVRKQLRQQTSGSTRTSEAITLPGLTLRVTKSDNGQAVQVVEALQDIRLEAGRTYARVLHWDVGRPGGLADNPIRYGTSDLIGSVGLELDGQAELISREEYYPYGGTAVWAARSAVEADTKYVRYSGKERDATGLYDYGWRSYQPWLGRWLNPDPAGTIDGLNLYRMVGNNPVRLRDVDGLAPRTNTIRRDIKSLLVDIDKIIITDLDLLKNNHKAVRETMSVLFGDNSDERKNRWEKDLKHLQQLVLRLDVDRNIGKMTNDELETYGSKKPIAIADSDEYARYSRYSFAIENLNKNKEFISSGYFKKQLNEKKKDYSDERDAKFFRVNKEEWGKLDKSKWQITHITIHELSHLTANTEDYAYGNSSLSEEALLPIYQLSIGELPEAKKGKGFSKIHTYTPSTFKDIPYKNADTFAHATILLSYAVAKNNEKLEKYKTLISNKSFQRTV</sequence>
<dbReference type="EMBL" id="JAAOMA010000031">
    <property type="protein sequence ID" value="NHR07247.1"/>
    <property type="molecule type" value="Genomic_DNA"/>
</dbReference>
<dbReference type="InterPro" id="IPR024079">
    <property type="entry name" value="MetalloPept_cat_dom_sf"/>
</dbReference>
<reference evidence="1 2" key="1">
    <citation type="submission" date="2020-03" db="EMBL/GenBank/DDBJ databases">
        <title>Draft genome sequence of environmentally isolated cultures.</title>
        <authorList>
            <person name="Wilson H.S."/>
            <person name="De Leon M.E."/>
        </authorList>
    </citation>
    <scope>NUCLEOTIDE SEQUENCE [LARGE SCALE GENOMIC DNA]</scope>
    <source>
        <strain evidence="1 2">HSC-31F16</strain>
    </source>
</reference>
<dbReference type="Pfam" id="PF18807">
    <property type="entry name" value="TTc_toxin_rep"/>
    <property type="match status" value="1"/>
</dbReference>
<dbReference type="PANTHER" id="PTHR32305">
    <property type="match status" value="1"/>
</dbReference>
<name>A0ABX0LJ50_9NEIS</name>
<dbReference type="InterPro" id="IPR041508">
    <property type="entry name" value="TcC-like_repeat"/>
</dbReference>
<organism evidence="1 2">
    <name type="scientific">Chromobacterium fluminis</name>
    <dbReference type="NCBI Taxonomy" id="3044269"/>
    <lineage>
        <taxon>Bacteria</taxon>
        <taxon>Pseudomonadati</taxon>
        <taxon>Pseudomonadota</taxon>
        <taxon>Betaproteobacteria</taxon>
        <taxon>Neisseriales</taxon>
        <taxon>Chromobacteriaceae</taxon>
        <taxon>Chromobacterium</taxon>
    </lineage>
</organism>
<dbReference type="Gene3D" id="3.40.390.10">
    <property type="entry name" value="Collagenase (Catalytic Domain)"/>
    <property type="match status" value="1"/>
</dbReference>
<dbReference type="Proteomes" id="UP001515641">
    <property type="component" value="Unassembled WGS sequence"/>
</dbReference>
<dbReference type="InterPro" id="IPR050708">
    <property type="entry name" value="T6SS_VgrG/RHS"/>
</dbReference>
<comment type="caution">
    <text evidence="1">The sequence shown here is derived from an EMBL/GenBank/DDBJ whole genome shotgun (WGS) entry which is preliminary data.</text>
</comment>
<proteinExistence type="predicted"/>
<dbReference type="NCBIfam" id="TIGR03696">
    <property type="entry name" value="Rhs_assc_core"/>
    <property type="match status" value="1"/>
</dbReference>
<evidence type="ECO:0000313" key="2">
    <source>
        <dbReference type="Proteomes" id="UP001515641"/>
    </source>
</evidence>
<protein>
    <submittedName>
        <fullName evidence="1">RHS repeat protein</fullName>
    </submittedName>
</protein>
<dbReference type="PANTHER" id="PTHR32305:SF15">
    <property type="entry name" value="PROTEIN RHSA-RELATED"/>
    <property type="match status" value="1"/>
</dbReference>
<evidence type="ECO:0000313" key="1">
    <source>
        <dbReference type="EMBL" id="NHR07247.1"/>
    </source>
</evidence>